<evidence type="ECO:0000313" key="6">
    <source>
        <dbReference type="Proteomes" id="UP001217838"/>
    </source>
</evidence>
<evidence type="ECO:0000256" key="1">
    <source>
        <dbReference type="ARBA" id="ARBA00022741"/>
    </source>
</evidence>
<reference evidence="5 6" key="1">
    <citation type="submission" date="2022-11" db="EMBL/GenBank/DDBJ databases">
        <title>Minimal conservation of predation-associated metabolite biosynthetic gene clusters underscores biosynthetic potential of Myxococcota including descriptions for ten novel species: Archangium lansinium sp. nov., Myxococcus landrumus sp. nov., Nannocystis bai.</title>
        <authorList>
            <person name="Ahearne A."/>
            <person name="Stevens C."/>
            <person name="Dowd S."/>
        </authorList>
    </citation>
    <scope>NUCLEOTIDE SEQUENCE [LARGE SCALE GENOMIC DNA]</scope>
    <source>
        <strain evidence="5 6">NCELM</strain>
    </source>
</reference>
<dbReference type="InterPro" id="IPR027417">
    <property type="entry name" value="P-loop_NTPase"/>
</dbReference>
<evidence type="ECO:0000259" key="3">
    <source>
        <dbReference type="PROSITE" id="PS50006"/>
    </source>
</evidence>
<organism evidence="5 6">
    <name type="scientific">Nannocystis radixulma</name>
    <dbReference type="NCBI Taxonomy" id="2995305"/>
    <lineage>
        <taxon>Bacteria</taxon>
        <taxon>Pseudomonadati</taxon>
        <taxon>Myxococcota</taxon>
        <taxon>Polyangia</taxon>
        <taxon>Nannocystales</taxon>
        <taxon>Nannocystaceae</taxon>
        <taxon>Nannocystis</taxon>
    </lineage>
</organism>
<evidence type="ECO:0000256" key="2">
    <source>
        <dbReference type="ARBA" id="ARBA00022840"/>
    </source>
</evidence>
<keyword evidence="6" id="KW-1185">Reference proteome</keyword>
<protein>
    <recommendedName>
        <fullName evidence="7">FHA domain-containing protein</fullName>
    </recommendedName>
</protein>
<dbReference type="InterPro" id="IPR000253">
    <property type="entry name" value="FHA_dom"/>
</dbReference>
<evidence type="ECO:0000259" key="4">
    <source>
        <dbReference type="PROSITE" id="PS50045"/>
    </source>
</evidence>
<dbReference type="PROSITE" id="PS50006">
    <property type="entry name" value="FHA_DOMAIN"/>
    <property type="match status" value="1"/>
</dbReference>
<feature type="domain" description="Sigma-54 factor interaction" evidence="4">
    <location>
        <begin position="272"/>
        <end position="371"/>
    </location>
</feature>
<dbReference type="InterPro" id="IPR008984">
    <property type="entry name" value="SMAD_FHA_dom_sf"/>
</dbReference>
<evidence type="ECO:0000313" key="5">
    <source>
        <dbReference type="EMBL" id="MDC0669245.1"/>
    </source>
</evidence>
<dbReference type="SUPFAM" id="SSF49879">
    <property type="entry name" value="SMAD/FHA domain"/>
    <property type="match status" value="1"/>
</dbReference>
<name>A0ABT5B541_9BACT</name>
<dbReference type="Gene3D" id="2.60.200.20">
    <property type="match status" value="1"/>
</dbReference>
<dbReference type="RefSeq" id="WP_271998986.1">
    <property type="nucleotide sequence ID" value="NZ_JAQNDN010000007.1"/>
</dbReference>
<dbReference type="Gene3D" id="1.10.8.60">
    <property type="match status" value="1"/>
</dbReference>
<sequence>MIGTTGEPQRPALVPAEEGTYLELVYRLRPVGTLEFGPPQRVCVMEAAYVGRRDEGQWFGPDIALPASDTQTSRFHGVFVVQRERHLAMDYHDLGSENGSRIAGEPVARCPVVAGMCLRLGQGQGRSELQVVAVNPVRPPPAEYWHEPRYGALRGECAPLRRMFAGLDALVRDARESPVVVVRGPSGAGKKAIAWELLRRWEGRQVARIPYLDGRWLAAEPEPRPLATLLDAEAPAVVVDKLHGLSNRHQRELRAWLQARLAGRTSGRPRRLILLLEHRELSEPVLRDRELVKLLRAVPTVCLPGATTCGRDEVERFARHFLAKYQSEAPPGCRFQVGRCTLTPEAMAALRDEAWPGNWRQLQAVIEMAALGVAIDGREAIEASDLQLGYSEVNLPLEILFEMPLAAAEAIFRRTYLTWKFRKWAGNLSWVAQEVEFSKRGLLKTAKDVGLHDGNQIVWPHDEPWSLCDPQRGREDQRLRISLPSSAVWLRLAAQSGADVEAAREVLLELVERHPATMIEAALARQLRLDQCSPEELVHSCDRPGSRRK</sequence>
<evidence type="ECO:0008006" key="7">
    <source>
        <dbReference type="Google" id="ProtNLM"/>
    </source>
</evidence>
<proteinExistence type="predicted"/>
<dbReference type="Pfam" id="PF25601">
    <property type="entry name" value="AAA_lid_14"/>
    <property type="match status" value="1"/>
</dbReference>
<comment type="caution">
    <text evidence="5">The sequence shown here is derived from an EMBL/GenBank/DDBJ whole genome shotgun (WGS) entry which is preliminary data.</text>
</comment>
<accession>A0ABT5B541</accession>
<dbReference type="PROSITE" id="PS50045">
    <property type="entry name" value="SIGMA54_INTERACT_4"/>
    <property type="match status" value="1"/>
</dbReference>
<dbReference type="PANTHER" id="PTHR32071">
    <property type="entry name" value="TRANSCRIPTIONAL REGULATORY PROTEIN"/>
    <property type="match status" value="1"/>
</dbReference>
<gene>
    <name evidence="5" type="ORF">POL58_15945</name>
</gene>
<dbReference type="Proteomes" id="UP001217838">
    <property type="component" value="Unassembled WGS sequence"/>
</dbReference>
<feature type="domain" description="FHA" evidence="3">
    <location>
        <begin position="48"/>
        <end position="107"/>
    </location>
</feature>
<dbReference type="EMBL" id="JAQNDN010000007">
    <property type="protein sequence ID" value="MDC0669245.1"/>
    <property type="molecule type" value="Genomic_DNA"/>
</dbReference>
<dbReference type="SUPFAM" id="SSF52540">
    <property type="entry name" value="P-loop containing nucleoside triphosphate hydrolases"/>
    <property type="match status" value="1"/>
</dbReference>
<dbReference type="InterPro" id="IPR002078">
    <property type="entry name" value="Sigma_54_int"/>
</dbReference>
<keyword evidence="2" id="KW-0067">ATP-binding</keyword>
<dbReference type="InterPro" id="IPR058031">
    <property type="entry name" value="AAA_lid_NorR"/>
</dbReference>
<keyword evidence="1" id="KW-0547">Nucleotide-binding</keyword>